<dbReference type="HOGENOM" id="CLU_020120_2_2_6"/>
<dbReference type="PANTHER" id="PTHR43343:SF3">
    <property type="entry name" value="PROTEASE DO-LIKE 8, CHLOROPLASTIC"/>
    <property type="match status" value="1"/>
</dbReference>
<dbReference type="KEGG" id="gps:C427_5076"/>
<dbReference type="PRINTS" id="PR00834">
    <property type="entry name" value="PROTEASES2C"/>
</dbReference>
<dbReference type="Gene3D" id="2.40.10.120">
    <property type="match status" value="1"/>
</dbReference>
<dbReference type="Pfam" id="PF13180">
    <property type="entry name" value="PDZ_2"/>
    <property type="match status" value="1"/>
</dbReference>
<dbReference type="PANTHER" id="PTHR43343">
    <property type="entry name" value="PEPTIDASE S12"/>
    <property type="match status" value="1"/>
</dbReference>
<feature type="domain" description="PDZ" evidence="3">
    <location>
        <begin position="164"/>
        <end position="224"/>
    </location>
</feature>
<dbReference type="SUPFAM" id="SSF50156">
    <property type="entry name" value="PDZ domain-like"/>
    <property type="match status" value="1"/>
</dbReference>
<dbReference type="InterPro" id="IPR001940">
    <property type="entry name" value="Peptidase_S1C"/>
</dbReference>
<evidence type="ECO:0000256" key="1">
    <source>
        <dbReference type="ARBA" id="ARBA00022670"/>
    </source>
</evidence>
<dbReference type="SUPFAM" id="SSF50494">
    <property type="entry name" value="Trypsin-like serine proteases"/>
    <property type="match status" value="1"/>
</dbReference>
<accession>K7AW38</accession>
<protein>
    <submittedName>
        <fullName evidence="4">PDZ/DHR/GLGF domain-containing protein</fullName>
    </submittedName>
</protein>
<dbReference type="eggNOG" id="COG0265">
    <property type="taxonomic scope" value="Bacteria"/>
</dbReference>
<keyword evidence="1" id="KW-0645">Protease</keyword>
<evidence type="ECO:0000259" key="3">
    <source>
        <dbReference type="PROSITE" id="PS50106"/>
    </source>
</evidence>
<dbReference type="InterPro" id="IPR009003">
    <property type="entry name" value="Peptidase_S1_PA"/>
</dbReference>
<dbReference type="AlphaFoldDB" id="K7AW38"/>
<dbReference type="Pfam" id="PF13365">
    <property type="entry name" value="Trypsin_2"/>
    <property type="match status" value="1"/>
</dbReference>
<organism evidence="4 5">
    <name type="scientific">Paraglaciecola psychrophila 170</name>
    <dbReference type="NCBI Taxonomy" id="1129794"/>
    <lineage>
        <taxon>Bacteria</taxon>
        <taxon>Pseudomonadati</taxon>
        <taxon>Pseudomonadota</taxon>
        <taxon>Gammaproteobacteria</taxon>
        <taxon>Alteromonadales</taxon>
        <taxon>Alteromonadaceae</taxon>
        <taxon>Paraglaciecola</taxon>
    </lineage>
</organism>
<dbReference type="InterPro" id="IPR001478">
    <property type="entry name" value="PDZ"/>
</dbReference>
<dbReference type="InterPro" id="IPR036034">
    <property type="entry name" value="PDZ_sf"/>
</dbReference>
<dbReference type="SMART" id="SM00228">
    <property type="entry name" value="PDZ"/>
    <property type="match status" value="1"/>
</dbReference>
<dbReference type="GO" id="GO:0004252">
    <property type="term" value="F:serine-type endopeptidase activity"/>
    <property type="evidence" value="ECO:0007669"/>
    <property type="project" value="InterPro"/>
</dbReference>
<evidence type="ECO:0000256" key="2">
    <source>
        <dbReference type="ARBA" id="ARBA00022801"/>
    </source>
</evidence>
<keyword evidence="2" id="KW-0378">Hydrolase</keyword>
<proteinExistence type="predicted"/>
<keyword evidence="5" id="KW-1185">Reference proteome</keyword>
<gene>
    <name evidence="4" type="ORF">C427_5076</name>
</gene>
<dbReference type="Proteomes" id="UP000011864">
    <property type="component" value="Chromosome"/>
</dbReference>
<name>K7AW38_9ALTE</name>
<dbReference type="Gene3D" id="2.30.42.10">
    <property type="match status" value="1"/>
</dbReference>
<evidence type="ECO:0000313" key="5">
    <source>
        <dbReference type="Proteomes" id="UP000011864"/>
    </source>
</evidence>
<dbReference type="PROSITE" id="PS50106">
    <property type="entry name" value="PDZ"/>
    <property type="match status" value="1"/>
</dbReference>
<dbReference type="STRING" id="1129794.C427_5076"/>
<dbReference type="GO" id="GO:0006508">
    <property type="term" value="P:proteolysis"/>
    <property type="evidence" value="ECO:0007669"/>
    <property type="project" value="UniProtKB-KW"/>
</dbReference>
<dbReference type="InterPro" id="IPR051201">
    <property type="entry name" value="Chloro_Bact_Ser_Proteases"/>
</dbReference>
<evidence type="ECO:0000313" key="4">
    <source>
        <dbReference type="EMBL" id="AGH47175.1"/>
    </source>
</evidence>
<dbReference type="EMBL" id="CP003837">
    <property type="protein sequence ID" value="AGH47175.1"/>
    <property type="molecule type" value="Genomic_DNA"/>
</dbReference>
<reference evidence="4 5" key="1">
    <citation type="journal article" date="2013" name="Genome Announc.">
        <title>Complete Genome Sequence of Glaciecola psychrophila Strain 170T.</title>
        <authorList>
            <person name="Yin J."/>
            <person name="Chen J."/>
            <person name="Liu G."/>
            <person name="Yu Y."/>
            <person name="Song L."/>
            <person name="Wang X."/>
            <person name="Qu X."/>
        </authorList>
    </citation>
    <scope>NUCLEOTIDE SEQUENCE [LARGE SCALE GENOMIC DNA]</scope>
    <source>
        <strain evidence="4 5">170</strain>
    </source>
</reference>
<sequence length="259" mass="27477">MTSTGYILTCYHVIANAKLILVGLQDGRLEEAHIIGYDPITDLAVLNISVENLHPVPQLDDPKTLVGDVVLALGNPYNLGQTVTKGIVSRISNNELNNYFDYIQTDAALNEGNSGGALVDSEGFLIGINNANFKTRISRSRVESVDGVSFAVPYNLAKKVMGEIIATGKVTRGALGFVGQQSGPSSAGIMVTAVGQGSPAEQGGLQIRDLILSVNDISANSIRDTLDYIADTVPGDTVTFEVNRDGTVLKLDMLVAELQ</sequence>
<dbReference type="PATRIC" id="fig|1129794.4.peg.5061"/>